<protein>
    <submittedName>
        <fullName evidence="1">Uncharacterized protein</fullName>
    </submittedName>
</protein>
<reference evidence="1 2" key="1">
    <citation type="submission" date="2020-01" db="EMBL/GenBank/DDBJ databases">
        <authorList>
            <person name="Chen S."/>
        </authorList>
    </citation>
    <scope>NUCLEOTIDE SEQUENCE [LARGE SCALE GENOMIC DNA]</scope>
    <source>
        <strain evidence="1 2">GS-10</strain>
    </source>
</reference>
<dbReference type="RefSeq" id="WP_160972289.1">
    <property type="nucleotide sequence ID" value="NZ_WWEN01000002.1"/>
</dbReference>
<proteinExistence type="predicted"/>
<name>A0A6L8LF16_9RHOB</name>
<keyword evidence="2" id="KW-1185">Reference proteome</keyword>
<gene>
    <name evidence="1" type="ORF">GR167_04760</name>
</gene>
<dbReference type="AlphaFoldDB" id="A0A6L8LF16"/>
<evidence type="ECO:0000313" key="1">
    <source>
        <dbReference type="EMBL" id="MYM54604.1"/>
    </source>
</evidence>
<evidence type="ECO:0000313" key="2">
    <source>
        <dbReference type="Proteomes" id="UP000479043"/>
    </source>
</evidence>
<organism evidence="1 2">
    <name type="scientific">Thalassovita mangrovi</name>
    <dbReference type="NCBI Taxonomy" id="2692236"/>
    <lineage>
        <taxon>Bacteria</taxon>
        <taxon>Pseudomonadati</taxon>
        <taxon>Pseudomonadota</taxon>
        <taxon>Alphaproteobacteria</taxon>
        <taxon>Rhodobacterales</taxon>
        <taxon>Roseobacteraceae</taxon>
        <taxon>Thalassovita</taxon>
    </lineage>
</organism>
<dbReference type="Proteomes" id="UP000479043">
    <property type="component" value="Unassembled WGS sequence"/>
</dbReference>
<sequence>MGEDDWVLQRKPGHPGYPLTAVCAARDALVFLMRPDQRTEDPARVLVKIGDHAMAFRGTPEALWLVTSGDRRELVIDEAGVGFRHYLEEYTAAPSKFRNRAEQRMFLKVLEEGLYQYHSPDGSHNRKPIVPIFTKNFRKKLLLGAYIGR</sequence>
<comment type="caution">
    <text evidence="1">The sequence shown here is derived from an EMBL/GenBank/DDBJ whole genome shotgun (WGS) entry which is preliminary data.</text>
</comment>
<dbReference type="EMBL" id="WWEN01000002">
    <property type="protein sequence ID" value="MYM54604.1"/>
    <property type="molecule type" value="Genomic_DNA"/>
</dbReference>
<accession>A0A6L8LF16</accession>